<evidence type="ECO:0000313" key="10">
    <source>
        <dbReference type="Proteomes" id="UP001245370"/>
    </source>
</evidence>
<evidence type="ECO:0000256" key="3">
    <source>
        <dbReference type="ARBA" id="ARBA00022692"/>
    </source>
</evidence>
<dbReference type="InterPro" id="IPR004307">
    <property type="entry name" value="TspO_MBR"/>
</dbReference>
<dbReference type="GO" id="GO:0033013">
    <property type="term" value="P:tetrapyrrole metabolic process"/>
    <property type="evidence" value="ECO:0007669"/>
    <property type="project" value="UniProtKB-ARBA"/>
</dbReference>
<proteinExistence type="inferred from homology"/>
<dbReference type="PIRSF" id="PIRSF005859">
    <property type="entry name" value="PBR"/>
    <property type="match status" value="1"/>
</dbReference>
<comment type="similarity">
    <text evidence="2">Belongs to the TspO/BZRP family.</text>
</comment>
<protein>
    <submittedName>
        <fullName evidence="7">Tryptophan-rich sensory protein</fullName>
    </submittedName>
</protein>
<organism evidence="7 9">
    <name type="scientific">Xanthobacter flavus</name>
    <dbReference type="NCBI Taxonomy" id="281"/>
    <lineage>
        <taxon>Bacteria</taxon>
        <taxon>Pseudomonadati</taxon>
        <taxon>Pseudomonadota</taxon>
        <taxon>Alphaproteobacteria</taxon>
        <taxon>Hyphomicrobiales</taxon>
        <taxon>Xanthobacteraceae</taxon>
        <taxon>Xanthobacter</taxon>
    </lineage>
</organism>
<keyword evidence="10" id="KW-1185">Reference proteome</keyword>
<feature type="transmembrane region" description="Helical" evidence="6">
    <location>
        <begin position="90"/>
        <end position="108"/>
    </location>
</feature>
<dbReference type="InterPro" id="IPR038330">
    <property type="entry name" value="TspO/MBR-related_sf"/>
</dbReference>
<evidence type="ECO:0000313" key="7">
    <source>
        <dbReference type="EMBL" id="GLI20495.1"/>
    </source>
</evidence>
<dbReference type="PANTHER" id="PTHR10057:SF0">
    <property type="entry name" value="TRANSLOCATOR PROTEIN"/>
    <property type="match status" value="1"/>
</dbReference>
<dbReference type="PANTHER" id="PTHR10057">
    <property type="entry name" value="PERIPHERAL-TYPE BENZODIAZEPINE RECEPTOR"/>
    <property type="match status" value="1"/>
</dbReference>
<evidence type="ECO:0000313" key="8">
    <source>
        <dbReference type="EMBL" id="MDR6333752.1"/>
    </source>
</evidence>
<evidence type="ECO:0000256" key="5">
    <source>
        <dbReference type="ARBA" id="ARBA00023136"/>
    </source>
</evidence>
<gene>
    <name evidence="7" type="primary">tspO</name>
    <name evidence="8" type="ORF">GGQ86_002222</name>
    <name evidence="7" type="ORF">XFLAVUS301_01690</name>
</gene>
<dbReference type="Pfam" id="PF03073">
    <property type="entry name" value="TspO_MBR"/>
    <property type="match status" value="1"/>
</dbReference>
<dbReference type="GO" id="GO:0016020">
    <property type="term" value="C:membrane"/>
    <property type="evidence" value="ECO:0007669"/>
    <property type="project" value="UniProtKB-SubCell"/>
</dbReference>
<evidence type="ECO:0000313" key="9">
    <source>
        <dbReference type="Proteomes" id="UP001144397"/>
    </source>
</evidence>
<dbReference type="AlphaFoldDB" id="A0A9W6CIW6"/>
<sequence>MSMTSPRSLSPCAVSRLRLLGCLALMLGVGAVGGAVTSPAIPAWYQGLVKPGWTPPNAAFPIVWTLLYLMMAVSLWRLWDKVPPSSARTVAIGLFLAQLALNFLWSPVFFGLHAIHAGLVIIIGLVVLLALALRATFPLDRTAGWLLVPYLVWVCYASTLNAGIAVLN</sequence>
<reference evidence="7" key="1">
    <citation type="submission" date="2022-12" db="EMBL/GenBank/DDBJ databases">
        <title>Reference genome sequencing for broad-spectrum identification of bacterial and archaeal isolates by mass spectrometry.</title>
        <authorList>
            <person name="Sekiguchi Y."/>
            <person name="Tourlousse D.M."/>
        </authorList>
    </citation>
    <scope>NUCLEOTIDE SEQUENCE</scope>
    <source>
        <strain evidence="7">301</strain>
    </source>
</reference>
<keyword evidence="5 6" id="KW-0472">Membrane</keyword>
<feature type="transmembrane region" description="Helical" evidence="6">
    <location>
        <begin position="114"/>
        <end position="133"/>
    </location>
</feature>
<feature type="transmembrane region" description="Helical" evidence="6">
    <location>
        <begin position="58"/>
        <end position="78"/>
    </location>
</feature>
<dbReference type="CDD" id="cd15904">
    <property type="entry name" value="TSPO_MBR"/>
    <property type="match status" value="1"/>
</dbReference>
<dbReference type="EMBL" id="BSDO01000001">
    <property type="protein sequence ID" value="GLI20495.1"/>
    <property type="molecule type" value="Genomic_DNA"/>
</dbReference>
<dbReference type="Gene3D" id="1.20.1260.100">
    <property type="entry name" value="TspO/MBR protein"/>
    <property type="match status" value="1"/>
</dbReference>
<comment type="subcellular location">
    <subcellularLocation>
        <location evidence="1">Membrane</location>
        <topology evidence="1">Multi-pass membrane protein</topology>
    </subcellularLocation>
</comment>
<dbReference type="EMBL" id="JAVDPY010000003">
    <property type="protein sequence ID" value="MDR6333752.1"/>
    <property type="molecule type" value="Genomic_DNA"/>
</dbReference>
<feature type="transmembrane region" description="Helical" evidence="6">
    <location>
        <begin position="145"/>
        <end position="167"/>
    </location>
</feature>
<evidence type="ECO:0000256" key="4">
    <source>
        <dbReference type="ARBA" id="ARBA00022989"/>
    </source>
</evidence>
<reference evidence="8 10" key="2">
    <citation type="submission" date="2023-07" db="EMBL/GenBank/DDBJ databases">
        <title>Genomic Encyclopedia of Type Strains, Phase IV (KMG-IV): sequencing the most valuable type-strain genomes for metagenomic binning, comparative biology and taxonomic classification.</title>
        <authorList>
            <person name="Goeker M."/>
        </authorList>
    </citation>
    <scope>NUCLEOTIDE SEQUENCE [LARGE SCALE GENOMIC DNA]</scope>
    <source>
        <strain evidence="8 10">DSM 338</strain>
    </source>
</reference>
<evidence type="ECO:0000256" key="6">
    <source>
        <dbReference type="SAM" id="Phobius"/>
    </source>
</evidence>
<comment type="caution">
    <text evidence="7">The sequence shown here is derived from an EMBL/GenBank/DDBJ whole genome shotgun (WGS) entry which is preliminary data.</text>
</comment>
<name>A0A9W6CIW6_XANFL</name>
<dbReference type="Proteomes" id="UP001144397">
    <property type="component" value="Unassembled WGS sequence"/>
</dbReference>
<dbReference type="Proteomes" id="UP001245370">
    <property type="component" value="Unassembled WGS sequence"/>
</dbReference>
<accession>A0A9W6CIW6</accession>
<keyword evidence="4 6" id="KW-1133">Transmembrane helix</keyword>
<evidence type="ECO:0000256" key="1">
    <source>
        <dbReference type="ARBA" id="ARBA00004141"/>
    </source>
</evidence>
<dbReference type="FunFam" id="1.20.1260.100:FF:000001">
    <property type="entry name" value="translocator protein 2"/>
    <property type="match status" value="1"/>
</dbReference>
<evidence type="ECO:0000256" key="2">
    <source>
        <dbReference type="ARBA" id="ARBA00007524"/>
    </source>
</evidence>
<keyword evidence="3 6" id="KW-0812">Transmembrane</keyword>